<name>A0A8J7FGH1_9CYAN</name>
<gene>
    <name evidence="1" type="ORF">IQ247_25115</name>
</gene>
<dbReference type="InterPro" id="IPR010106">
    <property type="entry name" value="RpnA"/>
</dbReference>
<dbReference type="PANTHER" id="PTHR35586">
    <property type="entry name" value="SLL1691 PROTEIN"/>
    <property type="match status" value="1"/>
</dbReference>
<dbReference type="EMBL" id="JADEWL010000125">
    <property type="protein sequence ID" value="MBE9215903.1"/>
    <property type="molecule type" value="Genomic_DNA"/>
</dbReference>
<dbReference type="InterPro" id="IPR022573">
    <property type="entry name" value="DUF2887"/>
</dbReference>
<reference evidence="1" key="1">
    <citation type="submission" date="2020-10" db="EMBL/GenBank/DDBJ databases">
        <authorList>
            <person name="Castelo-Branco R."/>
            <person name="Eusebio N."/>
            <person name="Adriana R."/>
            <person name="Vieira A."/>
            <person name="Brugerolle De Fraissinette N."/>
            <person name="Rezende De Castro R."/>
            <person name="Schneider M.P."/>
            <person name="Vasconcelos V."/>
            <person name="Leao P.N."/>
        </authorList>
    </citation>
    <scope>NUCLEOTIDE SEQUENCE</scope>
    <source>
        <strain evidence="1">LEGE 06105</strain>
    </source>
</reference>
<organism evidence="1 2">
    <name type="scientific">Plectonema cf. radiosum LEGE 06105</name>
    <dbReference type="NCBI Taxonomy" id="945769"/>
    <lineage>
        <taxon>Bacteria</taxon>
        <taxon>Bacillati</taxon>
        <taxon>Cyanobacteriota</taxon>
        <taxon>Cyanophyceae</taxon>
        <taxon>Oscillatoriophycideae</taxon>
        <taxon>Oscillatoriales</taxon>
        <taxon>Microcoleaceae</taxon>
        <taxon>Plectonema</taxon>
    </lineage>
</organism>
<protein>
    <submittedName>
        <fullName evidence="1">Rpn family recombination-promoting nuclease/putative transposase</fullName>
    </submittedName>
</protein>
<proteinExistence type="predicted"/>
<comment type="caution">
    <text evidence="1">The sequence shown here is derived from an EMBL/GenBank/DDBJ whole genome shotgun (WGS) entry which is preliminary data.</text>
</comment>
<dbReference type="Proteomes" id="UP000620559">
    <property type="component" value="Unassembled WGS sequence"/>
</dbReference>
<dbReference type="Pfam" id="PF11103">
    <property type="entry name" value="DUF2887"/>
    <property type="match status" value="1"/>
</dbReference>
<dbReference type="RefSeq" id="WP_193924183.1">
    <property type="nucleotide sequence ID" value="NZ_JADEWL010000125.1"/>
</dbReference>
<sequence length="273" mass="31514">MQTDSLFYEIFQTDPDIVFELIGKQSARNTTYTFASLEVKQTSFRMDGILLPPIYATDLPIVFVEVQGYKDTKKVVYSSLFSEIFLYLHDYQPVNDWCAVLIFIKRSLDPRLPIQYEDFADSPRFIRIYLDELEAKPNQSLGLSLLQLISLRKEIATESARELVKRTRQLQDAEKQRKFIQLIETVFVYKFPNLGREEIEAMLGLSELKQTRVYQEAFEEGKEEGKEEGQQAGELRGKLAAVPLLLQAGISVEQIAEQLSLDLETVRQVVREQ</sequence>
<accession>A0A8J7FGH1</accession>
<dbReference type="AlphaFoldDB" id="A0A8J7FGH1"/>
<evidence type="ECO:0000313" key="1">
    <source>
        <dbReference type="EMBL" id="MBE9215903.1"/>
    </source>
</evidence>
<evidence type="ECO:0000313" key="2">
    <source>
        <dbReference type="Proteomes" id="UP000620559"/>
    </source>
</evidence>
<keyword evidence="2" id="KW-1185">Reference proteome</keyword>
<dbReference type="PANTHER" id="PTHR35586:SF2">
    <property type="entry name" value="SLL1542 PROTEIN"/>
    <property type="match status" value="1"/>
</dbReference>
<dbReference type="NCBIfam" id="TIGR01784">
    <property type="entry name" value="T_den_put_tspse"/>
    <property type="match status" value="1"/>
</dbReference>